<evidence type="ECO:0000256" key="7">
    <source>
        <dbReference type="ARBA" id="ARBA00023065"/>
    </source>
</evidence>
<evidence type="ECO:0000256" key="10">
    <source>
        <dbReference type="HAMAP-Rule" id="MF_00115"/>
    </source>
</evidence>
<keyword evidence="4 10" id="KW-1003">Cell membrane</keyword>
<dbReference type="GO" id="GO:0005886">
    <property type="term" value="C:plasma membrane"/>
    <property type="evidence" value="ECO:0007669"/>
    <property type="project" value="UniProtKB-SubCell"/>
</dbReference>
<evidence type="ECO:0000256" key="5">
    <source>
        <dbReference type="ARBA" id="ARBA00022692"/>
    </source>
</evidence>
<dbReference type="Proteomes" id="UP000266178">
    <property type="component" value="Unassembled WGS sequence"/>
</dbReference>
<dbReference type="PANTHER" id="PTHR30266:SF2">
    <property type="entry name" value="LARGE-CONDUCTANCE MECHANOSENSITIVE CHANNEL"/>
    <property type="match status" value="1"/>
</dbReference>
<evidence type="ECO:0000256" key="8">
    <source>
        <dbReference type="ARBA" id="ARBA00023136"/>
    </source>
</evidence>
<dbReference type="NCBIfam" id="TIGR00220">
    <property type="entry name" value="mscL"/>
    <property type="match status" value="1"/>
</dbReference>
<reference evidence="11 12" key="1">
    <citation type="submission" date="2018-08" db="EMBL/GenBank/DDBJ databases">
        <title>Meiothermus granaticius genome AF-68 sequencing project.</title>
        <authorList>
            <person name="Da Costa M.S."/>
            <person name="Albuquerque L."/>
            <person name="Raposo P."/>
            <person name="Froufe H.J.C."/>
            <person name="Barroso C.S."/>
            <person name="Egas C."/>
        </authorList>
    </citation>
    <scope>NUCLEOTIDE SEQUENCE [LARGE SCALE GENOMIC DNA]</scope>
    <source>
        <strain evidence="11 12">AF-68</strain>
    </source>
</reference>
<keyword evidence="7 10" id="KW-0406">Ion transport</keyword>
<dbReference type="AlphaFoldDB" id="A0A399F5E2"/>
<keyword evidence="8 10" id="KW-0472">Membrane</keyword>
<dbReference type="PROSITE" id="PS01327">
    <property type="entry name" value="MSCL"/>
    <property type="match status" value="1"/>
</dbReference>
<comment type="subunit">
    <text evidence="10">Homopentamer.</text>
</comment>
<evidence type="ECO:0000256" key="6">
    <source>
        <dbReference type="ARBA" id="ARBA00022989"/>
    </source>
</evidence>
<feature type="transmembrane region" description="Helical" evidence="10">
    <location>
        <begin position="59"/>
        <end position="86"/>
    </location>
</feature>
<evidence type="ECO:0000256" key="1">
    <source>
        <dbReference type="ARBA" id="ARBA00004651"/>
    </source>
</evidence>
<dbReference type="InterPro" id="IPR001185">
    <property type="entry name" value="MS_channel"/>
</dbReference>
<keyword evidence="6 10" id="KW-1133">Transmembrane helix</keyword>
<evidence type="ECO:0000256" key="4">
    <source>
        <dbReference type="ARBA" id="ARBA00022475"/>
    </source>
</evidence>
<sequence length="125" mass="13635">MWEGFKNFILRGNVIDLAVAVVIGAAFTQIVDALVNGLINPLLTLGLPPQLKSIENAWLIGPFKFGLIVSAIISFLAKAAVVYFFIVRPFQSFAARFTPPPAPAATPEDVLLLREIRDTLKGQSR</sequence>
<dbReference type="EMBL" id="QWLB01000030">
    <property type="protein sequence ID" value="RIH91874.1"/>
    <property type="molecule type" value="Genomic_DNA"/>
</dbReference>
<comment type="function">
    <text evidence="10">Channel that opens in response to stretch forces in the membrane lipid bilayer. May participate in the regulation of osmotic pressure changes within the cell.</text>
</comment>
<dbReference type="InterPro" id="IPR019823">
    <property type="entry name" value="Mechanosensitive_channel_CS"/>
</dbReference>
<keyword evidence="12" id="KW-1185">Reference proteome</keyword>
<accession>A0A399F5E2</accession>
<dbReference type="InterPro" id="IPR036019">
    <property type="entry name" value="MscL_channel"/>
</dbReference>
<evidence type="ECO:0000313" key="11">
    <source>
        <dbReference type="EMBL" id="RIH91874.1"/>
    </source>
</evidence>
<keyword evidence="9 10" id="KW-0407">Ion channel</keyword>
<dbReference type="RefSeq" id="WP_119357705.1">
    <property type="nucleotide sequence ID" value="NZ_BJXM01000012.1"/>
</dbReference>
<evidence type="ECO:0000256" key="9">
    <source>
        <dbReference type="ARBA" id="ARBA00023303"/>
    </source>
</evidence>
<evidence type="ECO:0000313" key="12">
    <source>
        <dbReference type="Proteomes" id="UP000266178"/>
    </source>
</evidence>
<keyword evidence="5 10" id="KW-0812">Transmembrane</keyword>
<dbReference type="OrthoDB" id="9810350at2"/>
<dbReference type="GO" id="GO:0008381">
    <property type="term" value="F:mechanosensitive monoatomic ion channel activity"/>
    <property type="evidence" value="ECO:0007669"/>
    <property type="project" value="UniProtKB-UniRule"/>
</dbReference>
<evidence type="ECO:0000256" key="3">
    <source>
        <dbReference type="ARBA" id="ARBA00022448"/>
    </source>
</evidence>
<organism evidence="11 12">
    <name type="scientific">Meiothermus granaticius NBRC 107808</name>
    <dbReference type="NCBI Taxonomy" id="1227551"/>
    <lineage>
        <taxon>Bacteria</taxon>
        <taxon>Thermotogati</taxon>
        <taxon>Deinococcota</taxon>
        <taxon>Deinococci</taxon>
        <taxon>Thermales</taxon>
        <taxon>Thermaceae</taxon>
        <taxon>Meiothermus</taxon>
    </lineage>
</organism>
<dbReference type="InterPro" id="IPR037673">
    <property type="entry name" value="MSC/AndL"/>
</dbReference>
<dbReference type="HAMAP" id="MF_00115">
    <property type="entry name" value="MscL"/>
    <property type="match status" value="1"/>
</dbReference>
<dbReference type="PANTHER" id="PTHR30266">
    <property type="entry name" value="MECHANOSENSITIVE CHANNEL MSCL"/>
    <property type="match status" value="1"/>
</dbReference>
<gene>
    <name evidence="10 11" type="primary">mscL</name>
    <name evidence="11" type="ORF">Mgrana_02235</name>
</gene>
<feature type="transmembrane region" description="Helical" evidence="10">
    <location>
        <begin position="12"/>
        <end position="39"/>
    </location>
</feature>
<dbReference type="Pfam" id="PF01741">
    <property type="entry name" value="MscL"/>
    <property type="match status" value="1"/>
</dbReference>
<proteinExistence type="inferred from homology"/>
<dbReference type="SUPFAM" id="SSF81330">
    <property type="entry name" value="Gated mechanosensitive channel"/>
    <property type="match status" value="1"/>
</dbReference>
<keyword evidence="3 10" id="KW-0813">Transport</keyword>
<comment type="similarity">
    <text evidence="2 10">Belongs to the MscL family.</text>
</comment>
<comment type="caution">
    <text evidence="11">The sequence shown here is derived from an EMBL/GenBank/DDBJ whole genome shotgun (WGS) entry which is preliminary data.</text>
</comment>
<evidence type="ECO:0000256" key="2">
    <source>
        <dbReference type="ARBA" id="ARBA00007254"/>
    </source>
</evidence>
<protein>
    <recommendedName>
        <fullName evidence="10">Large-conductance mechanosensitive channel</fullName>
    </recommendedName>
</protein>
<comment type="subcellular location">
    <subcellularLocation>
        <location evidence="1 10">Cell membrane</location>
        <topology evidence="1 10">Multi-pass membrane protein</topology>
    </subcellularLocation>
</comment>
<dbReference type="Gene3D" id="1.10.1200.120">
    <property type="entry name" value="Large-conductance mechanosensitive channel, MscL, domain 1"/>
    <property type="match status" value="1"/>
</dbReference>
<name>A0A399F5E2_9DEIN</name>